<proteinExistence type="predicted"/>
<dbReference type="EMBL" id="JANBVO010000008">
    <property type="protein sequence ID" value="KAJ9150325.1"/>
    <property type="molecule type" value="Genomic_DNA"/>
</dbReference>
<organism evidence="1 2">
    <name type="scientific">Pleurostoma richardsiae</name>
    <dbReference type="NCBI Taxonomy" id="41990"/>
    <lineage>
        <taxon>Eukaryota</taxon>
        <taxon>Fungi</taxon>
        <taxon>Dikarya</taxon>
        <taxon>Ascomycota</taxon>
        <taxon>Pezizomycotina</taxon>
        <taxon>Sordariomycetes</taxon>
        <taxon>Sordariomycetidae</taxon>
        <taxon>Calosphaeriales</taxon>
        <taxon>Pleurostomataceae</taxon>
        <taxon>Pleurostoma</taxon>
    </lineage>
</organism>
<accession>A0AA38RLK8</accession>
<comment type="caution">
    <text evidence="1">The sequence shown here is derived from an EMBL/GenBank/DDBJ whole genome shotgun (WGS) entry which is preliminary data.</text>
</comment>
<evidence type="ECO:0000313" key="1">
    <source>
        <dbReference type="EMBL" id="KAJ9150325.1"/>
    </source>
</evidence>
<reference evidence="1" key="1">
    <citation type="submission" date="2022-07" db="EMBL/GenBank/DDBJ databases">
        <title>Fungi with potential for degradation of polypropylene.</title>
        <authorList>
            <person name="Gostincar C."/>
        </authorList>
    </citation>
    <scope>NUCLEOTIDE SEQUENCE</scope>
    <source>
        <strain evidence="1">EXF-13308</strain>
    </source>
</reference>
<dbReference type="AlphaFoldDB" id="A0AA38RLK8"/>
<sequence>MSETTDDRPAGDEDPGGRDAVQQLFHDLPKPYEYYHDCHDEAMFSKYNKALGKFLANPRLKDCEDPDLQFLVKRAEYVQVTKIMVSFAASLGWLALTKDPATLTGDSLKNQHLRLYRWIAQGMKDETSPFRDPSSSPGQTTGTVSHACLPDTSSFSSNGNCAYCGHANAQLTCNDCAVLVTYRLVHRTAYCSHSCLARDKKHHAASCRDWRMMANGASLFQELFVTIIEAVQFYSVESITEQHGLITVRYHDYIERIFLAGHAFTPFRRDSAVSDEISTAVLLNGHCGHVPKFFLPLLDTLLYPACKSLHEVTFFPKNIERAVFWGPSPTNGPDEINSFRTHTVVCAVLNCGRKVALDPTGAQFGWNEYVTPWEEFAAHRIRFQTSSRTLARGARHTLDERLESDRTAEKVGLLQATEIACDVYSNQFIQQIARLLLENGVENDIEGIDKLLDLPQHRFELARDHIAGKCKKYMAEEVAGRRGRWSPRFRMYFGRALDIRVINRPWEAVVLSQVWLTRRQWKENKDDEQSLKVLWRKRLRIARGRDRRGLGPVPRQP</sequence>
<keyword evidence="2" id="KW-1185">Reference proteome</keyword>
<gene>
    <name evidence="1" type="ORF">NKR23_g3723</name>
</gene>
<evidence type="ECO:0000313" key="2">
    <source>
        <dbReference type="Proteomes" id="UP001174694"/>
    </source>
</evidence>
<dbReference type="Proteomes" id="UP001174694">
    <property type="component" value="Unassembled WGS sequence"/>
</dbReference>
<name>A0AA38RLK8_9PEZI</name>
<protein>
    <submittedName>
        <fullName evidence="1">Uncharacterized protein</fullName>
    </submittedName>
</protein>